<organism evidence="1">
    <name type="scientific">marine sediment metagenome</name>
    <dbReference type="NCBI Taxonomy" id="412755"/>
    <lineage>
        <taxon>unclassified sequences</taxon>
        <taxon>metagenomes</taxon>
        <taxon>ecological metagenomes</taxon>
    </lineage>
</organism>
<proteinExistence type="predicted"/>
<name>A0A0F9QSC3_9ZZZZ</name>
<reference evidence="1" key="1">
    <citation type="journal article" date="2015" name="Nature">
        <title>Complex archaea that bridge the gap between prokaryotes and eukaryotes.</title>
        <authorList>
            <person name="Spang A."/>
            <person name="Saw J.H."/>
            <person name="Jorgensen S.L."/>
            <person name="Zaremba-Niedzwiedzka K."/>
            <person name="Martijn J."/>
            <person name="Lind A.E."/>
            <person name="van Eijk R."/>
            <person name="Schleper C."/>
            <person name="Guy L."/>
            <person name="Ettema T.J."/>
        </authorList>
    </citation>
    <scope>NUCLEOTIDE SEQUENCE</scope>
</reference>
<dbReference type="EMBL" id="LAZR01004487">
    <property type="protein sequence ID" value="KKN08158.1"/>
    <property type="molecule type" value="Genomic_DNA"/>
</dbReference>
<comment type="caution">
    <text evidence="1">The sequence shown here is derived from an EMBL/GenBank/DDBJ whole genome shotgun (WGS) entry which is preliminary data.</text>
</comment>
<protein>
    <submittedName>
        <fullName evidence="1">Uncharacterized protein</fullName>
    </submittedName>
</protein>
<dbReference type="AlphaFoldDB" id="A0A0F9QSC3"/>
<accession>A0A0F9QSC3</accession>
<gene>
    <name evidence="1" type="ORF">LCGC14_1059350</name>
</gene>
<evidence type="ECO:0000313" key="1">
    <source>
        <dbReference type="EMBL" id="KKN08158.1"/>
    </source>
</evidence>
<feature type="non-terminal residue" evidence="1">
    <location>
        <position position="1"/>
    </location>
</feature>
<sequence>QYGPKRDICMRKEAVQVAAMALRFLWDISEGEAKP</sequence>